<evidence type="ECO:0000313" key="2">
    <source>
        <dbReference type="EMBL" id="MFC7317076.1"/>
    </source>
</evidence>
<dbReference type="AlphaFoldDB" id="A0ABD6A9T2"/>
<reference evidence="2 3" key="1">
    <citation type="journal article" date="2019" name="Int. J. Syst. Evol. Microbiol.">
        <title>The Global Catalogue of Microorganisms (GCM) 10K type strain sequencing project: providing services to taxonomists for standard genome sequencing and annotation.</title>
        <authorList>
            <consortium name="The Broad Institute Genomics Platform"/>
            <consortium name="The Broad Institute Genome Sequencing Center for Infectious Disease"/>
            <person name="Wu L."/>
            <person name="Ma J."/>
        </authorList>
    </citation>
    <scope>NUCLEOTIDE SEQUENCE [LARGE SCALE GENOMIC DNA]</scope>
    <source>
        <strain evidence="2 3">PSR21</strain>
    </source>
</reference>
<dbReference type="EMBL" id="JBHTBF010000002">
    <property type="protein sequence ID" value="MFC7317076.1"/>
    <property type="molecule type" value="Genomic_DNA"/>
</dbReference>
<feature type="region of interest" description="Disordered" evidence="1">
    <location>
        <begin position="1"/>
        <end position="21"/>
    </location>
</feature>
<name>A0ABD6A9T2_9EURY</name>
<evidence type="ECO:0000313" key="3">
    <source>
        <dbReference type="Proteomes" id="UP001596547"/>
    </source>
</evidence>
<organism evidence="2 3">
    <name type="scientific">Halomarina halobia</name>
    <dbReference type="NCBI Taxonomy" id="3033386"/>
    <lineage>
        <taxon>Archaea</taxon>
        <taxon>Methanobacteriati</taxon>
        <taxon>Methanobacteriota</taxon>
        <taxon>Stenosarchaea group</taxon>
        <taxon>Halobacteria</taxon>
        <taxon>Halobacteriales</taxon>
        <taxon>Natronomonadaceae</taxon>
        <taxon>Halomarina</taxon>
    </lineage>
</organism>
<proteinExistence type="predicted"/>
<comment type="caution">
    <text evidence="2">The sequence shown here is derived from an EMBL/GenBank/DDBJ whole genome shotgun (WGS) entry which is preliminary data.</text>
</comment>
<dbReference type="Proteomes" id="UP001596547">
    <property type="component" value="Unassembled WGS sequence"/>
</dbReference>
<dbReference type="GeneID" id="79316270"/>
<keyword evidence="3" id="KW-1185">Reference proteome</keyword>
<accession>A0ABD6A9T2</accession>
<gene>
    <name evidence="2" type="ORF">ACFQPE_09745</name>
</gene>
<dbReference type="RefSeq" id="WP_276303668.1">
    <property type="nucleotide sequence ID" value="NZ_CP119992.1"/>
</dbReference>
<evidence type="ECO:0008006" key="4">
    <source>
        <dbReference type="Google" id="ProtNLM"/>
    </source>
</evidence>
<protein>
    <recommendedName>
        <fullName evidence="4">Amphi-Trp domain-containing protein</fullName>
    </recommendedName>
</protein>
<evidence type="ECO:0000256" key="1">
    <source>
        <dbReference type="SAM" id="MobiDB-lite"/>
    </source>
</evidence>
<sequence length="95" mass="10757">MERNDDAVAEPAPADGARGSTSWLDVVDEVLDAAIDDEDELEATLSDLRIDVPLEMGPDAEHASWRFDGTVTVRTEGMRATLAEWLRWWDRDRRE</sequence>